<dbReference type="AlphaFoldDB" id="A0A4Q1C537"/>
<dbReference type="InterPro" id="IPR000843">
    <property type="entry name" value="HTH_LacI"/>
</dbReference>
<dbReference type="Pfam" id="PF00356">
    <property type="entry name" value="LacI"/>
    <property type="match status" value="1"/>
</dbReference>
<keyword evidence="3" id="KW-0804">Transcription</keyword>
<dbReference type="SMART" id="SM00354">
    <property type="entry name" value="HTH_LACI"/>
    <property type="match status" value="1"/>
</dbReference>
<dbReference type="InterPro" id="IPR028082">
    <property type="entry name" value="Peripla_BP_I"/>
</dbReference>
<dbReference type="Gene3D" id="3.40.50.2300">
    <property type="match status" value="2"/>
</dbReference>
<feature type="domain" description="HTH lacI-type" evidence="4">
    <location>
        <begin position="1"/>
        <end position="55"/>
    </location>
</feature>
<dbReference type="PANTHER" id="PTHR30146">
    <property type="entry name" value="LACI-RELATED TRANSCRIPTIONAL REPRESSOR"/>
    <property type="match status" value="1"/>
</dbReference>
<dbReference type="Gene3D" id="1.10.260.40">
    <property type="entry name" value="lambda repressor-like DNA-binding domains"/>
    <property type="match status" value="1"/>
</dbReference>
<gene>
    <name evidence="5" type="ORF">ESB00_17720</name>
</gene>
<dbReference type="CDD" id="cd01392">
    <property type="entry name" value="HTH_LacI"/>
    <property type="match status" value="1"/>
</dbReference>
<dbReference type="PROSITE" id="PS50932">
    <property type="entry name" value="HTH_LACI_2"/>
    <property type="match status" value="1"/>
</dbReference>
<evidence type="ECO:0000259" key="4">
    <source>
        <dbReference type="PROSITE" id="PS50932"/>
    </source>
</evidence>
<dbReference type="RefSeq" id="WP_129049291.1">
    <property type="nucleotide sequence ID" value="NZ_SDHX01000002.1"/>
</dbReference>
<dbReference type="SUPFAM" id="SSF47413">
    <property type="entry name" value="lambda repressor-like DNA-binding domains"/>
    <property type="match status" value="1"/>
</dbReference>
<dbReference type="OrthoDB" id="9798934at2"/>
<evidence type="ECO:0000313" key="6">
    <source>
        <dbReference type="Proteomes" id="UP000290218"/>
    </source>
</evidence>
<reference evidence="5 6" key="1">
    <citation type="submission" date="2019-01" db="EMBL/GenBank/DDBJ databases">
        <title>Lacunisphaera sp. strain TWA-58.</title>
        <authorList>
            <person name="Chen W.-M."/>
        </authorList>
    </citation>
    <scope>NUCLEOTIDE SEQUENCE [LARGE SCALE GENOMIC DNA]</scope>
    <source>
        <strain evidence="5 6">TWA-58</strain>
    </source>
</reference>
<evidence type="ECO:0000256" key="1">
    <source>
        <dbReference type="ARBA" id="ARBA00023015"/>
    </source>
</evidence>
<protein>
    <submittedName>
        <fullName evidence="5">LacI family transcriptional regulator</fullName>
    </submittedName>
</protein>
<proteinExistence type="predicted"/>
<dbReference type="Proteomes" id="UP000290218">
    <property type="component" value="Unassembled WGS sequence"/>
</dbReference>
<evidence type="ECO:0000313" key="5">
    <source>
        <dbReference type="EMBL" id="RXK53532.1"/>
    </source>
</evidence>
<dbReference type="PANTHER" id="PTHR30146:SF109">
    <property type="entry name" value="HTH-TYPE TRANSCRIPTIONAL REGULATOR GALS"/>
    <property type="match status" value="1"/>
</dbReference>
<sequence>MNVRYIAKLAGVSPSAVSLALRDSPRISAKTKALVLKFARETGYAPDARIADLMRHLRKPRDVRPQACFGVISFYDTLRPWERSRHLGKIYEGMQARAGELGYRVEPLWLRAPGMTHRRFDEILVARGIDGLLCFGSPDFGEEFPDELGKHAIVTVGLSIRTPLHRVTSHFYNDTLHALERVHALGYKRPGLVLGAYEDTRSAYAHSAAYLGWCEHVLGPGAALPILRLQGLEEPPFTEWLVRQKPDVLIFVHLPEMIARLRAVLKRLQVGVPKRLGVVVLSHEVKGSGFSGLQQNQRLMGAWAVELLAARIVNHDLGIPATPRTEMVESEWIEGDSLQKQATSLNR</sequence>
<dbReference type="GO" id="GO:0003700">
    <property type="term" value="F:DNA-binding transcription factor activity"/>
    <property type="evidence" value="ECO:0007669"/>
    <property type="project" value="TreeGrafter"/>
</dbReference>
<evidence type="ECO:0000256" key="2">
    <source>
        <dbReference type="ARBA" id="ARBA00023125"/>
    </source>
</evidence>
<name>A0A4Q1C537_9BACT</name>
<comment type="caution">
    <text evidence="5">The sequence shown here is derived from an EMBL/GenBank/DDBJ whole genome shotgun (WGS) entry which is preliminary data.</text>
</comment>
<dbReference type="EMBL" id="SDHX01000002">
    <property type="protein sequence ID" value="RXK53532.1"/>
    <property type="molecule type" value="Genomic_DNA"/>
</dbReference>
<keyword evidence="2" id="KW-0238">DNA-binding</keyword>
<organism evidence="5 6">
    <name type="scientific">Oleiharenicola lentus</name>
    <dbReference type="NCBI Taxonomy" id="2508720"/>
    <lineage>
        <taxon>Bacteria</taxon>
        <taxon>Pseudomonadati</taxon>
        <taxon>Verrucomicrobiota</taxon>
        <taxon>Opitutia</taxon>
        <taxon>Opitutales</taxon>
        <taxon>Opitutaceae</taxon>
        <taxon>Oleiharenicola</taxon>
    </lineage>
</organism>
<dbReference type="SUPFAM" id="SSF53822">
    <property type="entry name" value="Periplasmic binding protein-like I"/>
    <property type="match status" value="1"/>
</dbReference>
<dbReference type="InterPro" id="IPR010982">
    <property type="entry name" value="Lambda_DNA-bd_dom_sf"/>
</dbReference>
<accession>A0A4Q1C537</accession>
<evidence type="ECO:0000256" key="3">
    <source>
        <dbReference type="ARBA" id="ARBA00023163"/>
    </source>
</evidence>
<keyword evidence="6" id="KW-1185">Reference proteome</keyword>
<dbReference type="GO" id="GO:0000976">
    <property type="term" value="F:transcription cis-regulatory region binding"/>
    <property type="evidence" value="ECO:0007669"/>
    <property type="project" value="TreeGrafter"/>
</dbReference>
<keyword evidence="1" id="KW-0805">Transcription regulation</keyword>